<accession>A0AAW1VE53</accession>
<protein>
    <submittedName>
        <fullName evidence="2">Uncharacterized protein</fullName>
    </submittedName>
</protein>
<comment type="caution">
    <text evidence="2">The sequence shown here is derived from an EMBL/GenBank/DDBJ whole genome shotgun (WGS) entry which is preliminary data.</text>
</comment>
<sequence>MPPTPWSTSSSASPSQHRSIHLLPASSSATNPHLLRHIKLAKLSARASQPSNDVAIPVRHHSPKYALSPRFSLRRRPLSSQRPSLQFTKPMSCSSDGREERRNKKQS</sequence>
<proteinExistence type="predicted"/>
<feature type="compositionally biased region" description="Basic and acidic residues" evidence="1">
    <location>
        <begin position="96"/>
        <end position="107"/>
    </location>
</feature>
<evidence type="ECO:0000313" key="3">
    <source>
        <dbReference type="Proteomes" id="UP001457282"/>
    </source>
</evidence>
<reference evidence="2 3" key="1">
    <citation type="journal article" date="2023" name="G3 (Bethesda)">
        <title>A chromosome-length genome assembly and annotation of blackberry (Rubus argutus, cv. 'Hillquist').</title>
        <authorList>
            <person name="Bruna T."/>
            <person name="Aryal R."/>
            <person name="Dudchenko O."/>
            <person name="Sargent D.J."/>
            <person name="Mead D."/>
            <person name="Buti M."/>
            <person name="Cavallini A."/>
            <person name="Hytonen T."/>
            <person name="Andres J."/>
            <person name="Pham M."/>
            <person name="Weisz D."/>
            <person name="Mascagni F."/>
            <person name="Usai G."/>
            <person name="Natali L."/>
            <person name="Bassil N."/>
            <person name="Fernandez G.E."/>
            <person name="Lomsadze A."/>
            <person name="Armour M."/>
            <person name="Olukolu B."/>
            <person name="Poorten T."/>
            <person name="Britton C."/>
            <person name="Davik J."/>
            <person name="Ashrafi H."/>
            <person name="Aiden E.L."/>
            <person name="Borodovsky M."/>
            <person name="Worthington M."/>
        </authorList>
    </citation>
    <scope>NUCLEOTIDE SEQUENCE [LARGE SCALE GENOMIC DNA]</scope>
    <source>
        <strain evidence="2">PI 553951</strain>
    </source>
</reference>
<organism evidence="2 3">
    <name type="scientific">Rubus argutus</name>
    <name type="common">Southern blackberry</name>
    <dbReference type="NCBI Taxonomy" id="59490"/>
    <lineage>
        <taxon>Eukaryota</taxon>
        <taxon>Viridiplantae</taxon>
        <taxon>Streptophyta</taxon>
        <taxon>Embryophyta</taxon>
        <taxon>Tracheophyta</taxon>
        <taxon>Spermatophyta</taxon>
        <taxon>Magnoliopsida</taxon>
        <taxon>eudicotyledons</taxon>
        <taxon>Gunneridae</taxon>
        <taxon>Pentapetalae</taxon>
        <taxon>rosids</taxon>
        <taxon>fabids</taxon>
        <taxon>Rosales</taxon>
        <taxon>Rosaceae</taxon>
        <taxon>Rosoideae</taxon>
        <taxon>Rosoideae incertae sedis</taxon>
        <taxon>Rubus</taxon>
    </lineage>
</organism>
<feature type="region of interest" description="Disordered" evidence="1">
    <location>
        <begin position="45"/>
        <end position="107"/>
    </location>
</feature>
<dbReference type="AlphaFoldDB" id="A0AAW1VE53"/>
<evidence type="ECO:0000256" key="1">
    <source>
        <dbReference type="SAM" id="MobiDB-lite"/>
    </source>
</evidence>
<name>A0AAW1VE53_RUBAR</name>
<gene>
    <name evidence="2" type="ORF">M0R45_002358</name>
</gene>
<dbReference type="EMBL" id="JBEDUW010000348">
    <property type="protein sequence ID" value="KAK9900958.1"/>
    <property type="molecule type" value="Genomic_DNA"/>
</dbReference>
<keyword evidence="3" id="KW-1185">Reference proteome</keyword>
<feature type="compositionally biased region" description="Low complexity" evidence="1">
    <location>
        <begin position="1"/>
        <end position="15"/>
    </location>
</feature>
<evidence type="ECO:0000313" key="2">
    <source>
        <dbReference type="EMBL" id="KAK9900958.1"/>
    </source>
</evidence>
<dbReference type="Proteomes" id="UP001457282">
    <property type="component" value="Unassembled WGS sequence"/>
</dbReference>
<feature type="region of interest" description="Disordered" evidence="1">
    <location>
        <begin position="1"/>
        <end position="31"/>
    </location>
</feature>